<sequence>MRAIRQDAWGGTETMGLVETEAPEPVFGEVQVRVVAAGVNPVDVYTRQGAAYNRVLDLPFVNGWDVAGVVEKTGYGVTRFRPGDAVFGMPWFPRAAGGYAEYVAAPARHFALMPPELTFTEAAALPLAGLTAWQMLTEVARVGEGERVLVSGAAGGVGHLAVQIAKSLGAHVIGTASAAKHSLLYELGVDEAVDYTAAKVPEAVRDVDAVIQMFGGAPGLEALECLRPGGVLVCGQAAWTPGLHERAAELGVRAAAYLVDPDGAGLEALARLVRDGRLRVRLARTFPLAEAAAAHDLVATGRTTGKVVLTVTDQADRTPSGS</sequence>
<dbReference type="InterPro" id="IPR050700">
    <property type="entry name" value="YIM1/Zinc_Alcohol_DH_Fams"/>
</dbReference>
<dbReference type="InterPro" id="IPR011032">
    <property type="entry name" value="GroES-like_sf"/>
</dbReference>
<evidence type="ECO:0000313" key="3">
    <source>
        <dbReference type="EMBL" id="GAA0965242.1"/>
    </source>
</evidence>
<dbReference type="EMBL" id="BAAAHH010000037">
    <property type="protein sequence ID" value="GAA0965242.1"/>
    <property type="molecule type" value="Genomic_DNA"/>
</dbReference>
<accession>A0ABP4CC95</accession>
<feature type="domain" description="Enoyl reductase (ER)" evidence="2">
    <location>
        <begin position="10"/>
        <end position="309"/>
    </location>
</feature>
<dbReference type="SMART" id="SM00829">
    <property type="entry name" value="PKS_ER"/>
    <property type="match status" value="1"/>
</dbReference>
<keyword evidence="1" id="KW-0560">Oxidoreductase</keyword>
<proteinExistence type="predicted"/>
<comment type="caution">
    <text evidence="3">The sequence shown here is derived from an EMBL/GenBank/DDBJ whole genome shotgun (WGS) entry which is preliminary data.</text>
</comment>
<dbReference type="InterPro" id="IPR020843">
    <property type="entry name" value="ER"/>
</dbReference>
<name>A0ABP4CC95_9ACTN</name>
<protein>
    <submittedName>
        <fullName evidence="3">NADP-dependent oxidoreductase</fullName>
    </submittedName>
</protein>
<dbReference type="PANTHER" id="PTHR11695">
    <property type="entry name" value="ALCOHOL DEHYDROGENASE RELATED"/>
    <property type="match status" value="1"/>
</dbReference>
<dbReference type="InterPro" id="IPR013154">
    <property type="entry name" value="ADH-like_N"/>
</dbReference>
<keyword evidence="4" id="KW-1185">Reference proteome</keyword>
<dbReference type="InterPro" id="IPR036291">
    <property type="entry name" value="NAD(P)-bd_dom_sf"/>
</dbReference>
<evidence type="ECO:0000259" key="2">
    <source>
        <dbReference type="SMART" id="SM00829"/>
    </source>
</evidence>
<reference evidence="4" key="1">
    <citation type="journal article" date="2019" name="Int. J. Syst. Evol. Microbiol.">
        <title>The Global Catalogue of Microorganisms (GCM) 10K type strain sequencing project: providing services to taxonomists for standard genome sequencing and annotation.</title>
        <authorList>
            <consortium name="The Broad Institute Genomics Platform"/>
            <consortium name="The Broad Institute Genome Sequencing Center for Infectious Disease"/>
            <person name="Wu L."/>
            <person name="Ma J."/>
        </authorList>
    </citation>
    <scope>NUCLEOTIDE SEQUENCE [LARGE SCALE GENOMIC DNA]</scope>
    <source>
        <strain evidence="4">JCM 10696</strain>
    </source>
</reference>
<organism evidence="3 4">
    <name type="scientific">Actinocorallia libanotica</name>
    <dbReference type="NCBI Taxonomy" id="46162"/>
    <lineage>
        <taxon>Bacteria</taxon>
        <taxon>Bacillati</taxon>
        <taxon>Actinomycetota</taxon>
        <taxon>Actinomycetes</taxon>
        <taxon>Streptosporangiales</taxon>
        <taxon>Thermomonosporaceae</taxon>
        <taxon>Actinocorallia</taxon>
    </lineage>
</organism>
<dbReference type="PROSITE" id="PS01162">
    <property type="entry name" value="QOR_ZETA_CRYSTAL"/>
    <property type="match status" value="1"/>
</dbReference>
<dbReference type="InterPro" id="IPR002364">
    <property type="entry name" value="Quin_OxRdtase/zeta-crystal_CS"/>
</dbReference>
<dbReference type="RefSeq" id="WP_344245366.1">
    <property type="nucleotide sequence ID" value="NZ_BAAAHH010000037.1"/>
</dbReference>
<evidence type="ECO:0000313" key="4">
    <source>
        <dbReference type="Proteomes" id="UP001500665"/>
    </source>
</evidence>
<gene>
    <name evidence="3" type="ORF">GCM10009550_65010</name>
</gene>
<dbReference type="CDD" id="cd05289">
    <property type="entry name" value="MDR_like_2"/>
    <property type="match status" value="1"/>
</dbReference>
<dbReference type="Gene3D" id="3.90.180.10">
    <property type="entry name" value="Medium-chain alcohol dehydrogenases, catalytic domain"/>
    <property type="match status" value="1"/>
</dbReference>
<dbReference type="Pfam" id="PF08240">
    <property type="entry name" value="ADH_N"/>
    <property type="match status" value="1"/>
</dbReference>
<dbReference type="Pfam" id="PF13602">
    <property type="entry name" value="ADH_zinc_N_2"/>
    <property type="match status" value="1"/>
</dbReference>
<evidence type="ECO:0000256" key="1">
    <source>
        <dbReference type="ARBA" id="ARBA00023002"/>
    </source>
</evidence>
<dbReference type="Gene3D" id="3.40.50.720">
    <property type="entry name" value="NAD(P)-binding Rossmann-like Domain"/>
    <property type="match status" value="1"/>
</dbReference>
<dbReference type="SUPFAM" id="SSF51735">
    <property type="entry name" value="NAD(P)-binding Rossmann-fold domains"/>
    <property type="match status" value="1"/>
</dbReference>
<dbReference type="Proteomes" id="UP001500665">
    <property type="component" value="Unassembled WGS sequence"/>
</dbReference>
<dbReference type="PANTHER" id="PTHR11695:SF294">
    <property type="entry name" value="RETICULON-4-INTERACTING PROTEIN 1, MITOCHONDRIAL"/>
    <property type="match status" value="1"/>
</dbReference>
<dbReference type="SUPFAM" id="SSF50129">
    <property type="entry name" value="GroES-like"/>
    <property type="match status" value="1"/>
</dbReference>